<protein>
    <submittedName>
        <fullName evidence="1">Uncharacterized protein</fullName>
    </submittedName>
</protein>
<dbReference type="Proteomes" id="UP000619260">
    <property type="component" value="Unassembled WGS sequence"/>
</dbReference>
<keyword evidence="2" id="KW-1185">Reference proteome</keyword>
<dbReference type="EMBL" id="BOPF01000014">
    <property type="protein sequence ID" value="GIJ47389.1"/>
    <property type="molecule type" value="Genomic_DNA"/>
</dbReference>
<evidence type="ECO:0000313" key="2">
    <source>
        <dbReference type="Proteomes" id="UP000619260"/>
    </source>
</evidence>
<comment type="caution">
    <text evidence="1">The sequence shown here is derived from an EMBL/GenBank/DDBJ whole genome shotgun (WGS) entry which is preliminary data.</text>
</comment>
<evidence type="ECO:0000313" key="1">
    <source>
        <dbReference type="EMBL" id="GIJ47389.1"/>
    </source>
</evidence>
<name>A0A8J3YL39_9ACTN</name>
<proteinExistence type="predicted"/>
<reference evidence="1" key="1">
    <citation type="submission" date="2021-01" db="EMBL/GenBank/DDBJ databases">
        <title>Whole genome shotgun sequence of Virgisporangium aliadipatigenens NBRC 105644.</title>
        <authorList>
            <person name="Komaki H."/>
            <person name="Tamura T."/>
        </authorList>
    </citation>
    <scope>NUCLEOTIDE SEQUENCE</scope>
    <source>
        <strain evidence="1">NBRC 105644</strain>
    </source>
</reference>
<accession>A0A8J3YL39</accession>
<gene>
    <name evidence="1" type="ORF">Val02_42750</name>
</gene>
<dbReference type="AlphaFoldDB" id="A0A8J3YL39"/>
<organism evidence="1 2">
    <name type="scientific">Virgisporangium aliadipatigenens</name>
    <dbReference type="NCBI Taxonomy" id="741659"/>
    <lineage>
        <taxon>Bacteria</taxon>
        <taxon>Bacillati</taxon>
        <taxon>Actinomycetota</taxon>
        <taxon>Actinomycetes</taxon>
        <taxon>Micromonosporales</taxon>
        <taxon>Micromonosporaceae</taxon>
        <taxon>Virgisporangium</taxon>
    </lineage>
</organism>
<sequence length="57" mass="6340">MIYDRRAAFTRTGIVRVDLAVAVPNLSGFAAIRPRHNCKIDEDRCARQGLSAAARLR</sequence>